<dbReference type="PROSITE" id="PS51194">
    <property type="entry name" value="HELICASE_CTER"/>
    <property type="match status" value="1"/>
</dbReference>
<dbReference type="Pfam" id="PF00176">
    <property type="entry name" value="SNF2-rel_dom"/>
    <property type="match status" value="1"/>
</dbReference>
<dbReference type="SUPFAM" id="SSF52540">
    <property type="entry name" value="P-loop containing nucleoside triphosphate hydrolases"/>
    <property type="match status" value="2"/>
</dbReference>
<name>A0ABR2UQA7_9PEZI</name>
<feature type="domain" description="Helicase C-terminal" evidence="5">
    <location>
        <begin position="884"/>
        <end position="1043"/>
    </location>
</feature>
<feature type="compositionally biased region" description="Polar residues" evidence="4">
    <location>
        <begin position="816"/>
        <end position="829"/>
    </location>
</feature>
<proteinExistence type="predicted"/>
<keyword evidence="2 6" id="KW-0378">Hydrolase</keyword>
<dbReference type="InterPro" id="IPR001650">
    <property type="entry name" value="Helicase_C-like"/>
</dbReference>
<dbReference type="PANTHER" id="PTHR45626:SF51">
    <property type="entry name" value="SNF2-RELATED DOMAIN-CONTAINING PROTEIN"/>
    <property type="match status" value="1"/>
</dbReference>
<dbReference type="GO" id="GO:0016787">
    <property type="term" value="F:hydrolase activity"/>
    <property type="evidence" value="ECO:0007669"/>
    <property type="project" value="UniProtKB-KW"/>
</dbReference>
<dbReference type="PANTHER" id="PTHR45626">
    <property type="entry name" value="TRANSCRIPTION TERMINATION FACTOR 2-RELATED"/>
    <property type="match status" value="1"/>
</dbReference>
<sequence>MDSGLKQYIPAGCLRVGTDDNDLPPVVGSLPSSMGWHFFARGNEPVIDRDEFLTDATQKAILGSRILAPFADLHSARWIQLSFRGGIIRVYIFPHDVDRRAIVRAGDVKLCKALARLLKQLDYSPDTWAGSTEALPWKLPASGPDGDHGEDEDCSLLDRFNQLPSPDPKLGLVTPDSFNAIAMQGILDSKLPGLHTTLYAHQRRSAAVMLQREVEPGRVVDPRLRFALDHNKQPWYFDADAGLILKEPRYYDGVSGGILAEEMGTGKTLICLAVIIATKHLPTEAPDALTVKIPTRPKVGSLVDMAAATVNRYSFPWKGFLASSRSEPGEYIEGCVKALESSENRACYELGNPLVETRKGGRITAPSRPAEKIHLSSTTLIIVPNNLVTQWQQEVTKHTSGLKVLTMTDSLASIPPVSVLLGYDIILFSQARFENVERTRSGPVGRSTLTHCPLDHIRFKRCIIDEGHKLGSSRGSAWKSDLLRGLERLHLAARWVVTGTPSRGLYGTGNHETFKQANQQDRVAEESRAINNQERDDLHRIGSIATKFLKVRPWSNTREEVGDTPANWNVYVMQPRHHNKSSGRVDCLTATLESLIIRNRLSDVSHHLPPVDEKIVVLDGSFQDKLSLNLFSMMIIFNSVQSQRTDQDYFFHPRQRKNLDQLVSNLKQASFFGGVFFSAHDIQKSLGTAEDFLKEKKVTISPEDHDLIRAAIEFGKLAVKNQLKAVSNQYHSMPLYIEHFPGGNGKHWSLDDVGTEANEPVCTDASLIQQLQKFLNPCIDAPTSLQVMIENGQLAWQGKIAQERAAKEAAEASGDQAGSNAQSALAGNTSQGVDRHTIRKVNMPSEQTTPDASMETATTNGNIEIAEPLAKTRIISTVSAKLSYLIDSIVKYQDEEQIIVFYENDNVAWYLAGMLEILQIQHLIYTRKGLDSKRRAQYVSTFTHNPKFRVLLMDISQAAFGLDMRSASRVYFISPVLNPQVEAQAIGRARRISQQKPVTVETLVLRDSIEEVMVERRRHMTQAEHRKVKNILDDKPMHDWILNAKIIPLPDVEDNVAQTARLKVPQFVFGRGFGRESDPDADLIMESPAAKRKGREDEVAAGTQRLPAPLKLGGLKRSRTSTPAPGIGADGAELEVAPVAKKKKTVRVAFADDA</sequence>
<evidence type="ECO:0000313" key="6">
    <source>
        <dbReference type="EMBL" id="KAK9416845.1"/>
    </source>
</evidence>
<accession>A0ABR2UQA7</accession>
<comment type="caution">
    <text evidence="6">The sequence shown here is derived from an EMBL/GenBank/DDBJ whole genome shotgun (WGS) entry which is preliminary data.</text>
</comment>
<evidence type="ECO:0000313" key="7">
    <source>
        <dbReference type="Proteomes" id="UP001408356"/>
    </source>
</evidence>
<dbReference type="Gene3D" id="3.40.50.300">
    <property type="entry name" value="P-loop containing nucleotide triphosphate hydrolases"/>
    <property type="match status" value="2"/>
</dbReference>
<feature type="region of interest" description="Disordered" evidence="4">
    <location>
        <begin position="1090"/>
        <end position="1130"/>
    </location>
</feature>
<protein>
    <submittedName>
        <fullName evidence="6">P-loop containing nucleoside triphosphate hydrolase protein</fullName>
    </submittedName>
</protein>
<dbReference type="InterPro" id="IPR050628">
    <property type="entry name" value="SNF2_RAD54_helicase_TF"/>
</dbReference>
<gene>
    <name evidence="6" type="ORF">SUNI508_09317</name>
</gene>
<dbReference type="InterPro" id="IPR000330">
    <property type="entry name" value="SNF2_N"/>
</dbReference>
<dbReference type="CDD" id="cd18793">
    <property type="entry name" value="SF2_C_SNF"/>
    <property type="match status" value="1"/>
</dbReference>
<evidence type="ECO:0000256" key="2">
    <source>
        <dbReference type="ARBA" id="ARBA00022801"/>
    </source>
</evidence>
<feature type="region of interest" description="Disordered" evidence="4">
    <location>
        <begin position="806"/>
        <end position="829"/>
    </location>
</feature>
<dbReference type="SMART" id="SM00487">
    <property type="entry name" value="DEXDc"/>
    <property type="match status" value="1"/>
</dbReference>
<organism evidence="6 7">
    <name type="scientific">Seiridium unicorne</name>
    <dbReference type="NCBI Taxonomy" id="138068"/>
    <lineage>
        <taxon>Eukaryota</taxon>
        <taxon>Fungi</taxon>
        <taxon>Dikarya</taxon>
        <taxon>Ascomycota</taxon>
        <taxon>Pezizomycotina</taxon>
        <taxon>Sordariomycetes</taxon>
        <taxon>Xylariomycetidae</taxon>
        <taxon>Amphisphaeriales</taxon>
        <taxon>Sporocadaceae</taxon>
        <taxon>Seiridium</taxon>
    </lineage>
</organism>
<evidence type="ECO:0000259" key="5">
    <source>
        <dbReference type="PROSITE" id="PS51194"/>
    </source>
</evidence>
<dbReference type="InterPro" id="IPR049730">
    <property type="entry name" value="SNF2/RAD54-like_C"/>
</dbReference>
<keyword evidence="7" id="KW-1185">Reference proteome</keyword>
<dbReference type="Proteomes" id="UP001408356">
    <property type="component" value="Unassembled WGS sequence"/>
</dbReference>
<dbReference type="InterPro" id="IPR027417">
    <property type="entry name" value="P-loop_NTPase"/>
</dbReference>
<evidence type="ECO:0000256" key="1">
    <source>
        <dbReference type="ARBA" id="ARBA00022741"/>
    </source>
</evidence>
<evidence type="ECO:0000256" key="3">
    <source>
        <dbReference type="ARBA" id="ARBA00022840"/>
    </source>
</evidence>
<reference evidence="6 7" key="1">
    <citation type="journal article" date="2024" name="J. Plant Pathol.">
        <title>Sequence and assembly of the genome of Seiridium unicorne, isolate CBS 538.82, causal agent of cypress canker disease.</title>
        <authorList>
            <person name="Scali E."/>
            <person name="Rocca G.D."/>
            <person name="Danti R."/>
            <person name="Garbelotto M."/>
            <person name="Barberini S."/>
            <person name="Baroncelli R."/>
            <person name="Emiliani G."/>
        </authorList>
    </citation>
    <scope>NUCLEOTIDE SEQUENCE [LARGE SCALE GENOMIC DNA]</scope>
    <source>
        <strain evidence="6 7">BM-138-508</strain>
    </source>
</reference>
<dbReference type="EMBL" id="JARVKF010000403">
    <property type="protein sequence ID" value="KAK9416845.1"/>
    <property type="molecule type" value="Genomic_DNA"/>
</dbReference>
<dbReference type="Pfam" id="PF00271">
    <property type="entry name" value="Helicase_C"/>
    <property type="match status" value="1"/>
</dbReference>
<dbReference type="InterPro" id="IPR014001">
    <property type="entry name" value="Helicase_ATP-bd"/>
</dbReference>
<evidence type="ECO:0000256" key="4">
    <source>
        <dbReference type="SAM" id="MobiDB-lite"/>
    </source>
</evidence>
<keyword evidence="1" id="KW-0547">Nucleotide-binding</keyword>
<keyword evidence="3" id="KW-0067">ATP-binding</keyword>